<name>A0A3M7PG47_BRAPC</name>
<accession>A0A3M7PG47</accession>
<proteinExistence type="predicted"/>
<keyword evidence="2" id="KW-1185">Reference proteome</keyword>
<gene>
    <name evidence="1" type="ORF">BpHYR1_005487</name>
</gene>
<evidence type="ECO:0000313" key="1">
    <source>
        <dbReference type="EMBL" id="RMZ97700.1"/>
    </source>
</evidence>
<organism evidence="1 2">
    <name type="scientific">Brachionus plicatilis</name>
    <name type="common">Marine rotifer</name>
    <name type="synonym">Brachionus muelleri</name>
    <dbReference type="NCBI Taxonomy" id="10195"/>
    <lineage>
        <taxon>Eukaryota</taxon>
        <taxon>Metazoa</taxon>
        <taxon>Spiralia</taxon>
        <taxon>Gnathifera</taxon>
        <taxon>Rotifera</taxon>
        <taxon>Eurotatoria</taxon>
        <taxon>Monogononta</taxon>
        <taxon>Pseudotrocha</taxon>
        <taxon>Ploima</taxon>
        <taxon>Brachionidae</taxon>
        <taxon>Brachionus</taxon>
    </lineage>
</organism>
<dbReference type="Proteomes" id="UP000276133">
    <property type="component" value="Unassembled WGS sequence"/>
</dbReference>
<protein>
    <submittedName>
        <fullName evidence="1">Uncharacterized protein</fullName>
    </submittedName>
</protein>
<reference evidence="1 2" key="1">
    <citation type="journal article" date="2018" name="Sci. Rep.">
        <title>Genomic signatures of local adaptation to the degree of environmental predictability in rotifers.</title>
        <authorList>
            <person name="Franch-Gras L."/>
            <person name="Hahn C."/>
            <person name="Garcia-Roger E.M."/>
            <person name="Carmona M.J."/>
            <person name="Serra M."/>
            <person name="Gomez A."/>
        </authorList>
    </citation>
    <scope>NUCLEOTIDE SEQUENCE [LARGE SCALE GENOMIC DNA]</scope>
    <source>
        <strain evidence="1">HYR1</strain>
    </source>
</reference>
<comment type="caution">
    <text evidence="1">The sequence shown here is derived from an EMBL/GenBank/DDBJ whole genome shotgun (WGS) entry which is preliminary data.</text>
</comment>
<sequence length="100" mass="11561">MEFLKDELRESEVESNLFFYVLFEQNCSQLHSPAQPLSGHAAAVDHRVKSTLYAIKKYHIKISKEKKTTLTKNFNIDNIFNIYTLLSYSLAGGRLRYSTV</sequence>
<dbReference type="EMBL" id="REGN01011244">
    <property type="protein sequence ID" value="RMZ97700.1"/>
    <property type="molecule type" value="Genomic_DNA"/>
</dbReference>
<dbReference type="AlphaFoldDB" id="A0A3M7PG47"/>
<evidence type="ECO:0000313" key="2">
    <source>
        <dbReference type="Proteomes" id="UP000276133"/>
    </source>
</evidence>